<dbReference type="Proteomes" id="UP000708208">
    <property type="component" value="Unassembled WGS sequence"/>
</dbReference>
<evidence type="ECO:0000313" key="6">
    <source>
        <dbReference type="Proteomes" id="UP000708208"/>
    </source>
</evidence>
<name>A0A8J2JHS1_9HEXA</name>
<dbReference type="InterPro" id="IPR004045">
    <property type="entry name" value="Glutathione_S-Trfase_N"/>
</dbReference>
<proteinExistence type="predicted"/>
<dbReference type="EMBL" id="CAJVCH010071230">
    <property type="protein sequence ID" value="CAG7720508.1"/>
    <property type="molecule type" value="Genomic_DNA"/>
</dbReference>
<dbReference type="InterPro" id="IPR010987">
    <property type="entry name" value="Glutathione-S-Trfase_C-like"/>
</dbReference>
<evidence type="ECO:0000256" key="1">
    <source>
        <dbReference type="ARBA" id="ARBA00004496"/>
    </source>
</evidence>
<feature type="domain" description="GST N-terminal" evidence="3">
    <location>
        <begin position="1"/>
        <end position="82"/>
    </location>
</feature>
<evidence type="ECO:0008006" key="7">
    <source>
        <dbReference type="Google" id="ProtNLM"/>
    </source>
</evidence>
<dbReference type="PANTHER" id="PTHR43917">
    <property type="match status" value="1"/>
</dbReference>
<sequence>MVLELYIDPLSQPARALMLFVRATKIECQEKTISIMGGEHKTPEYAKVNPFQKIPAIIHDGFHLAESIAIFRYFVQTFPVEDHWYPQDSRKQARVDEFLAWQHLGLRMPMVRCFLSILKPERLGDVLPTDENIHSYRKDMEKALDAVENLWLASGQFVSGDEITIADLMAVGEIEMSRLVNYDPRIGRPKLGAYLDRVRLTLGPDLYDEVHGPLLQIVEIFKAKLTK</sequence>
<protein>
    <recommendedName>
        <fullName evidence="7">Glutathione S-transferase</fullName>
    </recommendedName>
</protein>
<comment type="caution">
    <text evidence="5">The sequence shown here is derived from an EMBL/GenBank/DDBJ whole genome shotgun (WGS) entry which is preliminary data.</text>
</comment>
<dbReference type="PROSITE" id="PS50405">
    <property type="entry name" value="GST_CTER"/>
    <property type="match status" value="1"/>
</dbReference>
<dbReference type="GO" id="GO:0006749">
    <property type="term" value="P:glutathione metabolic process"/>
    <property type="evidence" value="ECO:0007669"/>
    <property type="project" value="TreeGrafter"/>
</dbReference>
<evidence type="ECO:0000313" key="5">
    <source>
        <dbReference type="EMBL" id="CAG7720508.1"/>
    </source>
</evidence>
<dbReference type="SFLD" id="SFLDS00019">
    <property type="entry name" value="Glutathione_Transferase_(cytos"/>
    <property type="match status" value="1"/>
</dbReference>
<keyword evidence="6" id="KW-1185">Reference proteome</keyword>
<dbReference type="Pfam" id="PF13410">
    <property type="entry name" value="GST_C_2"/>
    <property type="match status" value="1"/>
</dbReference>
<dbReference type="Pfam" id="PF02798">
    <property type="entry name" value="GST_N"/>
    <property type="match status" value="1"/>
</dbReference>
<evidence type="ECO:0000259" key="4">
    <source>
        <dbReference type="PROSITE" id="PS50405"/>
    </source>
</evidence>
<comment type="subcellular location">
    <subcellularLocation>
        <location evidence="1">Cytoplasm</location>
    </subcellularLocation>
</comment>
<keyword evidence="2" id="KW-0963">Cytoplasm</keyword>
<evidence type="ECO:0000259" key="3">
    <source>
        <dbReference type="PROSITE" id="PS50404"/>
    </source>
</evidence>
<dbReference type="GO" id="GO:0004364">
    <property type="term" value="F:glutathione transferase activity"/>
    <property type="evidence" value="ECO:0007669"/>
    <property type="project" value="TreeGrafter"/>
</dbReference>
<gene>
    <name evidence="5" type="ORF">AFUS01_LOCUS9781</name>
</gene>
<dbReference type="PROSITE" id="PS50404">
    <property type="entry name" value="GST_NTER"/>
    <property type="match status" value="1"/>
</dbReference>
<reference evidence="5" key="1">
    <citation type="submission" date="2021-06" db="EMBL/GenBank/DDBJ databases">
        <authorList>
            <person name="Hodson N. C."/>
            <person name="Mongue J. A."/>
            <person name="Jaron S. K."/>
        </authorList>
    </citation>
    <scope>NUCLEOTIDE SEQUENCE</scope>
</reference>
<dbReference type="GO" id="GO:0005737">
    <property type="term" value="C:cytoplasm"/>
    <property type="evidence" value="ECO:0007669"/>
    <property type="project" value="UniProtKB-SubCell"/>
</dbReference>
<dbReference type="InterPro" id="IPR051369">
    <property type="entry name" value="GST_Theta"/>
</dbReference>
<dbReference type="AlphaFoldDB" id="A0A8J2JHS1"/>
<organism evidence="5 6">
    <name type="scientific">Allacma fusca</name>
    <dbReference type="NCBI Taxonomy" id="39272"/>
    <lineage>
        <taxon>Eukaryota</taxon>
        <taxon>Metazoa</taxon>
        <taxon>Ecdysozoa</taxon>
        <taxon>Arthropoda</taxon>
        <taxon>Hexapoda</taxon>
        <taxon>Collembola</taxon>
        <taxon>Symphypleona</taxon>
        <taxon>Sminthuridae</taxon>
        <taxon>Allacma</taxon>
    </lineage>
</organism>
<dbReference type="PANTHER" id="PTHR43917:SF8">
    <property type="entry name" value="GH16740P-RELATED"/>
    <property type="match status" value="1"/>
</dbReference>
<feature type="domain" description="GST C-terminal" evidence="4">
    <location>
        <begin position="88"/>
        <end position="227"/>
    </location>
</feature>
<evidence type="ECO:0000256" key="2">
    <source>
        <dbReference type="ARBA" id="ARBA00022490"/>
    </source>
</evidence>
<dbReference type="SFLD" id="SFLDG00358">
    <property type="entry name" value="Main_(cytGST)"/>
    <property type="match status" value="1"/>
</dbReference>
<dbReference type="OrthoDB" id="422574at2759"/>
<accession>A0A8J2JHS1</accession>
<dbReference type="InterPro" id="IPR040079">
    <property type="entry name" value="Glutathione_S-Trfase"/>
</dbReference>